<dbReference type="AlphaFoldDB" id="A0AAV9E400"/>
<proteinExistence type="inferred from homology"/>
<evidence type="ECO:0000259" key="2">
    <source>
        <dbReference type="SMART" id="SM00101"/>
    </source>
</evidence>
<gene>
    <name evidence="3" type="primary">GRF10</name>
    <name evidence="3" type="ORF">QJS10_CPA09g00607</name>
</gene>
<dbReference type="SMART" id="SM00101">
    <property type="entry name" value="14_3_3"/>
    <property type="match status" value="1"/>
</dbReference>
<comment type="similarity">
    <text evidence="1">Belongs to the 14-3-3 family.</text>
</comment>
<name>A0AAV9E400_ACOCL</name>
<sequence>MEWDDREKHVYLAKLAEQAESYDDMVEPMKKVARMDVELTLMERSLLSVGYKNNIGTKRTLMRTLLSIEQEEETRSNCHYVKIVKDYRHRVEKDLSKICNDILSIVAIHLQWRVDLLLLQNGVKP</sequence>
<evidence type="ECO:0000256" key="1">
    <source>
        <dbReference type="ARBA" id="ARBA00006141"/>
    </source>
</evidence>
<feature type="domain" description="14-3-3" evidence="2">
    <location>
        <begin position="6"/>
        <end position="125"/>
    </location>
</feature>
<reference evidence="3" key="1">
    <citation type="journal article" date="2023" name="Nat. Commun.">
        <title>Diploid and tetraploid genomes of Acorus and the evolution of monocots.</title>
        <authorList>
            <person name="Ma L."/>
            <person name="Liu K.W."/>
            <person name="Li Z."/>
            <person name="Hsiao Y.Y."/>
            <person name="Qi Y."/>
            <person name="Fu T."/>
            <person name="Tang G.D."/>
            <person name="Zhang D."/>
            <person name="Sun W.H."/>
            <person name="Liu D.K."/>
            <person name="Li Y."/>
            <person name="Chen G.Z."/>
            <person name="Liu X.D."/>
            <person name="Liao X.Y."/>
            <person name="Jiang Y.T."/>
            <person name="Yu X."/>
            <person name="Hao Y."/>
            <person name="Huang J."/>
            <person name="Zhao X.W."/>
            <person name="Ke S."/>
            <person name="Chen Y.Y."/>
            <person name="Wu W.L."/>
            <person name="Hsu J.L."/>
            <person name="Lin Y.F."/>
            <person name="Huang M.D."/>
            <person name="Li C.Y."/>
            <person name="Huang L."/>
            <person name="Wang Z.W."/>
            <person name="Zhao X."/>
            <person name="Zhong W.Y."/>
            <person name="Peng D.H."/>
            <person name="Ahmad S."/>
            <person name="Lan S."/>
            <person name="Zhang J.S."/>
            <person name="Tsai W.C."/>
            <person name="Van de Peer Y."/>
            <person name="Liu Z.J."/>
        </authorList>
    </citation>
    <scope>NUCLEOTIDE SEQUENCE</scope>
    <source>
        <strain evidence="3">CP</strain>
    </source>
</reference>
<dbReference type="PRINTS" id="PR00305">
    <property type="entry name" value="1433ZETA"/>
</dbReference>
<dbReference type="SUPFAM" id="SSF48445">
    <property type="entry name" value="14-3-3 protein"/>
    <property type="match status" value="1"/>
</dbReference>
<protein>
    <submittedName>
        <fullName evidence="3">14-3-3-like protein GF14 epsilon</fullName>
    </submittedName>
</protein>
<organism evidence="3 4">
    <name type="scientific">Acorus calamus</name>
    <name type="common">Sweet flag</name>
    <dbReference type="NCBI Taxonomy" id="4465"/>
    <lineage>
        <taxon>Eukaryota</taxon>
        <taxon>Viridiplantae</taxon>
        <taxon>Streptophyta</taxon>
        <taxon>Embryophyta</taxon>
        <taxon>Tracheophyta</taxon>
        <taxon>Spermatophyta</taxon>
        <taxon>Magnoliopsida</taxon>
        <taxon>Liliopsida</taxon>
        <taxon>Acoraceae</taxon>
        <taxon>Acorus</taxon>
    </lineage>
</organism>
<evidence type="ECO:0000313" key="3">
    <source>
        <dbReference type="EMBL" id="KAK1308156.1"/>
    </source>
</evidence>
<dbReference type="PANTHER" id="PTHR18860">
    <property type="entry name" value="14-3-3 PROTEIN"/>
    <property type="match status" value="1"/>
</dbReference>
<accession>A0AAV9E400</accession>
<dbReference type="InterPro" id="IPR000308">
    <property type="entry name" value="14-3-3"/>
</dbReference>
<dbReference type="InterPro" id="IPR036815">
    <property type="entry name" value="14-3-3_dom_sf"/>
</dbReference>
<reference evidence="3" key="2">
    <citation type="submission" date="2023-06" db="EMBL/GenBank/DDBJ databases">
        <authorList>
            <person name="Ma L."/>
            <person name="Liu K.-W."/>
            <person name="Li Z."/>
            <person name="Hsiao Y.-Y."/>
            <person name="Qi Y."/>
            <person name="Fu T."/>
            <person name="Tang G."/>
            <person name="Zhang D."/>
            <person name="Sun W.-H."/>
            <person name="Liu D.-K."/>
            <person name="Li Y."/>
            <person name="Chen G.-Z."/>
            <person name="Liu X.-D."/>
            <person name="Liao X.-Y."/>
            <person name="Jiang Y.-T."/>
            <person name="Yu X."/>
            <person name="Hao Y."/>
            <person name="Huang J."/>
            <person name="Zhao X.-W."/>
            <person name="Ke S."/>
            <person name="Chen Y.-Y."/>
            <person name="Wu W.-L."/>
            <person name="Hsu J.-L."/>
            <person name="Lin Y.-F."/>
            <person name="Huang M.-D."/>
            <person name="Li C.-Y."/>
            <person name="Huang L."/>
            <person name="Wang Z.-W."/>
            <person name="Zhao X."/>
            <person name="Zhong W.-Y."/>
            <person name="Peng D.-H."/>
            <person name="Ahmad S."/>
            <person name="Lan S."/>
            <person name="Zhang J.-S."/>
            <person name="Tsai W.-C."/>
            <person name="Van De Peer Y."/>
            <person name="Liu Z.-J."/>
        </authorList>
    </citation>
    <scope>NUCLEOTIDE SEQUENCE</scope>
    <source>
        <strain evidence="3">CP</strain>
        <tissue evidence="3">Leaves</tissue>
    </source>
</reference>
<keyword evidence="4" id="KW-1185">Reference proteome</keyword>
<dbReference type="Proteomes" id="UP001180020">
    <property type="component" value="Unassembled WGS sequence"/>
</dbReference>
<dbReference type="EMBL" id="JAUJYO010000009">
    <property type="protein sequence ID" value="KAK1308156.1"/>
    <property type="molecule type" value="Genomic_DNA"/>
</dbReference>
<dbReference type="InterPro" id="IPR023410">
    <property type="entry name" value="14-3-3_domain"/>
</dbReference>
<dbReference type="Pfam" id="PF00244">
    <property type="entry name" value="14-3-3"/>
    <property type="match status" value="1"/>
</dbReference>
<dbReference type="Gene3D" id="1.20.190.20">
    <property type="entry name" value="14-3-3 domain"/>
    <property type="match status" value="1"/>
</dbReference>
<evidence type="ECO:0000313" key="4">
    <source>
        <dbReference type="Proteomes" id="UP001180020"/>
    </source>
</evidence>
<comment type="caution">
    <text evidence="3">The sequence shown here is derived from an EMBL/GenBank/DDBJ whole genome shotgun (WGS) entry which is preliminary data.</text>
</comment>